<evidence type="ECO:0000259" key="19">
    <source>
        <dbReference type="PROSITE" id="PS52048"/>
    </source>
</evidence>
<dbReference type="InterPro" id="IPR036621">
    <property type="entry name" value="Anticodon-bd_dom_sf"/>
</dbReference>
<dbReference type="InterPro" id="IPR002320">
    <property type="entry name" value="Thr-tRNA-ligase_IIa"/>
</dbReference>
<comment type="catalytic activity">
    <reaction evidence="1 15">
        <text>Thiol-dependent hydrolysis of ester, thioester, amide, peptide and isopeptide bonds formed by the C-terminal Gly of ubiquitin (a 76-residue protein attached to proteins as an intracellular targeting signal).</text>
        <dbReference type="EC" id="3.4.19.12"/>
    </reaction>
</comment>
<organism evidence="20 21">
    <name type="scientific">Vitrella brassicaformis (strain CCMP3155)</name>
    <dbReference type="NCBI Taxonomy" id="1169540"/>
    <lineage>
        <taxon>Eukaryota</taxon>
        <taxon>Sar</taxon>
        <taxon>Alveolata</taxon>
        <taxon>Colpodellida</taxon>
        <taxon>Vitrellaceae</taxon>
        <taxon>Vitrella</taxon>
    </lineage>
</organism>
<feature type="region of interest" description="Disordered" evidence="16">
    <location>
        <begin position="35"/>
        <end position="105"/>
    </location>
</feature>
<comment type="similarity">
    <text evidence="15">Belongs to the peptidase C12 family.</text>
</comment>
<evidence type="ECO:0000256" key="17">
    <source>
        <dbReference type="SAM" id="SignalP"/>
    </source>
</evidence>
<feature type="domain" description="Aminoacyl-transfer RNA synthetases class-II family profile" evidence="18">
    <location>
        <begin position="124"/>
        <end position="414"/>
    </location>
</feature>
<dbReference type="InterPro" id="IPR047246">
    <property type="entry name" value="ThrRS_anticodon"/>
</dbReference>
<dbReference type="SUPFAM" id="SSF55681">
    <property type="entry name" value="Class II aaRS and biotin synthetases"/>
    <property type="match status" value="1"/>
</dbReference>
<evidence type="ECO:0000256" key="12">
    <source>
        <dbReference type="ARBA" id="ARBA00022917"/>
    </source>
</evidence>
<dbReference type="FunFam" id="3.40.50.800:FF:000001">
    <property type="entry name" value="Threonine--tRNA ligase"/>
    <property type="match status" value="1"/>
</dbReference>
<keyword evidence="3" id="KW-0436">Ligase</keyword>
<feature type="signal peptide" evidence="17">
    <location>
        <begin position="1"/>
        <end position="23"/>
    </location>
</feature>
<protein>
    <recommendedName>
        <fullName evidence="15">ubiquitinyl hydrolase 1</fullName>
        <ecNumber evidence="15">3.4.19.12</ecNumber>
    </recommendedName>
</protein>
<evidence type="ECO:0000256" key="1">
    <source>
        <dbReference type="ARBA" id="ARBA00000707"/>
    </source>
</evidence>
<dbReference type="InterPro" id="IPR045864">
    <property type="entry name" value="aa-tRNA-synth_II/BPL/LPL"/>
</dbReference>
<dbReference type="InterPro" id="IPR006195">
    <property type="entry name" value="aa-tRNA-synth_II"/>
</dbReference>
<evidence type="ECO:0000256" key="2">
    <source>
        <dbReference type="ARBA" id="ARBA00008226"/>
    </source>
</evidence>
<dbReference type="HAMAP" id="MF_00184">
    <property type="entry name" value="Thr_tRNA_synth"/>
    <property type="match status" value="1"/>
</dbReference>
<evidence type="ECO:0000256" key="3">
    <source>
        <dbReference type="ARBA" id="ARBA00022598"/>
    </source>
</evidence>
<dbReference type="STRING" id="1169540.A0A0G4FBA4"/>
<keyword evidence="12" id="KW-0648">Protein biosynthesis</keyword>
<dbReference type="InterPro" id="IPR002314">
    <property type="entry name" value="aa-tRNA-synt_IIb"/>
</dbReference>
<gene>
    <name evidence="20" type="ORF">Vbra_14881</name>
</gene>
<comment type="catalytic activity">
    <reaction evidence="14">
        <text>tRNA(Thr) + L-threonine + ATP = L-threonyl-tRNA(Thr) + AMP + diphosphate + H(+)</text>
        <dbReference type="Rhea" id="RHEA:24624"/>
        <dbReference type="Rhea" id="RHEA-COMP:9670"/>
        <dbReference type="Rhea" id="RHEA-COMP:9704"/>
        <dbReference type="ChEBI" id="CHEBI:15378"/>
        <dbReference type="ChEBI" id="CHEBI:30616"/>
        <dbReference type="ChEBI" id="CHEBI:33019"/>
        <dbReference type="ChEBI" id="CHEBI:57926"/>
        <dbReference type="ChEBI" id="CHEBI:78442"/>
        <dbReference type="ChEBI" id="CHEBI:78534"/>
        <dbReference type="ChEBI" id="CHEBI:456215"/>
        <dbReference type="EC" id="6.1.1.3"/>
    </reaction>
</comment>
<dbReference type="PhylomeDB" id="A0A0G4FBA4"/>
<keyword evidence="10" id="KW-0862">Zinc</keyword>
<name>A0A0G4FBA4_VITBC</name>
<dbReference type="PANTHER" id="PTHR11451:SF44">
    <property type="entry name" value="THREONINE--TRNA LIGASE, CHLOROPLASTIC_MITOCHONDRIAL 2"/>
    <property type="match status" value="1"/>
</dbReference>
<dbReference type="GO" id="GO:0006511">
    <property type="term" value="P:ubiquitin-dependent protein catabolic process"/>
    <property type="evidence" value="ECO:0007669"/>
    <property type="project" value="UniProtKB-UniRule"/>
</dbReference>
<feature type="active site" description="Proton donor" evidence="15">
    <location>
        <position position="750"/>
    </location>
</feature>
<dbReference type="InterPro" id="IPR001578">
    <property type="entry name" value="Peptidase_C12_UCH"/>
</dbReference>
<feature type="chain" id="PRO_5005188365" description="ubiquitinyl hydrolase 1" evidence="17">
    <location>
        <begin position="24"/>
        <end position="815"/>
    </location>
</feature>
<evidence type="ECO:0000313" key="20">
    <source>
        <dbReference type="EMBL" id="CEM10164.1"/>
    </source>
</evidence>
<dbReference type="InterPro" id="IPR036959">
    <property type="entry name" value="Peptidase_C12_UCH_sf"/>
</dbReference>
<dbReference type="PROSITE" id="PS52048">
    <property type="entry name" value="UCH_DOMAIN"/>
    <property type="match status" value="1"/>
</dbReference>
<dbReference type="CDD" id="cd00771">
    <property type="entry name" value="ThrRS_core"/>
    <property type="match status" value="1"/>
</dbReference>
<evidence type="ECO:0000256" key="9">
    <source>
        <dbReference type="ARBA" id="ARBA00022807"/>
    </source>
</evidence>
<evidence type="ECO:0000256" key="10">
    <source>
        <dbReference type="ARBA" id="ARBA00022833"/>
    </source>
</evidence>
<evidence type="ECO:0000256" key="16">
    <source>
        <dbReference type="SAM" id="MobiDB-lite"/>
    </source>
</evidence>
<dbReference type="InParanoid" id="A0A0G4FBA4"/>
<feature type="site" description="Important for enzyme activity" evidence="15">
    <location>
        <position position="765"/>
    </location>
</feature>
<keyword evidence="21" id="KW-1185">Reference proteome</keyword>
<dbReference type="SUPFAM" id="SSF54001">
    <property type="entry name" value="Cysteine proteinases"/>
    <property type="match status" value="1"/>
</dbReference>
<evidence type="ECO:0000256" key="6">
    <source>
        <dbReference type="ARBA" id="ARBA00022741"/>
    </source>
</evidence>
<evidence type="ECO:0000313" key="21">
    <source>
        <dbReference type="Proteomes" id="UP000041254"/>
    </source>
</evidence>
<proteinExistence type="inferred from homology"/>
<dbReference type="GO" id="GO:0004843">
    <property type="term" value="F:cysteine-type deubiquitinase activity"/>
    <property type="evidence" value="ECO:0007669"/>
    <property type="project" value="UniProtKB-UniRule"/>
</dbReference>
<dbReference type="InterPro" id="IPR038765">
    <property type="entry name" value="Papain-like_cys_pep_sf"/>
</dbReference>
<evidence type="ECO:0000256" key="11">
    <source>
        <dbReference type="ARBA" id="ARBA00022840"/>
    </source>
</evidence>
<dbReference type="Proteomes" id="UP000041254">
    <property type="component" value="Unassembled WGS sequence"/>
</dbReference>
<keyword evidence="4 15" id="KW-0645">Protease</keyword>
<keyword evidence="9 15" id="KW-0788">Thiol protease</keyword>
<keyword evidence="13" id="KW-0030">Aminoacyl-tRNA synthetase</keyword>
<keyword evidence="6" id="KW-0547">Nucleotide-binding</keyword>
<dbReference type="PRINTS" id="PR01047">
    <property type="entry name" value="TRNASYNTHTHR"/>
</dbReference>
<dbReference type="SUPFAM" id="SSF52954">
    <property type="entry name" value="Class II aaRS ABD-related"/>
    <property type="match status" value="1"/>
</dbReference>
<dbReference type="GO" id="GO:0005524">
    <property type="term" value="F:ATP binding"/>
    <property type="evidence" value="ECO:0007669"/>
    <property type="project" value="UniProtKB-KW"/>
</dbReference>
<reference evidence="20 21" key="1">
    <citation type="submission" date="2014-11" db="EMBL/GenBank/DDBJ databases">
        <authorList>
            <person name="Zhu J."/>
            <person name="Qi W."/>
            <person name="Song R."/>
        </authorList>
    </citation>
    <scope>NUCLEOTIDE SEQUENCE [LARGE SCALE GENOMIC DNA]</scope>
</reference>
<dbReference type="GO" id="GO:0046872">
    <property type="term" value="F:metal ion binding"/>
    <property type="evidence" value="ECO:0007669"/>
    <property type="project" value="UniProtKB-KW"/>
</dbReference>
<dbReference type="Pfam" id="PF00587">
    <property type="entry name" value="tRNA-synt_2b"/>
    <property type="match status" value="1"/>
</dbReference>
<dbReference type="EMBL" id="CDMY01000402">
    <property type="protein sequence ID" value="CEM10164.1"/>
    <property type="molecule type" value="Genomic_DNA"/>
</dbReference>
<dbReference type="Gene3D" id="3.40.532.10">
    <property type="entry name" value="Peptidase C12, ubiquitin carboxyl-terminal hydrolase"/>
    <property type="match status" value="1"/>
</dbReference>
<dbReference type="GO" id="GO:0006435">
    <property type="term" value="P:threonyl-tRNA aminoacylation"/>
    <property type="evidence" value="ECO:0007669"/>
    <property type="project" value="InterPro"/>
</dbReference>
<feature type="site" description="Transition state stabilizer" evidence="15">
    <location>
        <position position="665"/>
    </location>
</feature>
<dbReference type="GO" id="GO:0005737">
    <property type="term" value="C:cytoplasm"/>
    <property type="evidence" value="ECO:0007669"/>
    <property type="project" value="InterPro"/>
</dbReference>
<evidence type="ECO:0000256" key="13">
    <source>
        <dbReference type="ARBA" id="ARBA00023146"/>
    </source>
</evidence>
<evidence type="ECO:0000256" key="14">
    <source>
        <dbReference type="ARBA" id="ARBA00049515"/>
    </source>
</evidence>
<keyword evidence="17" id="KW-0732">Signal</keyword>
<evidence type="ECO:0000256" key="4">
    <source>
        <dbReference type="ARBA" id="ARBA00022670"/>
    </source>
</evidence>
<dbReference type="NCBIfam" id="TIGR00418">
    <property type="entry name" value="thrS"/>
    <property type="match status" value="1"/>
</dbReference>
<dbReference type="Pfam" id="PF03129">
    <property type="entry name" value="HGTP_anticodon"/>
    <property type="match status" value="1"/>
</dbReference>
<feature type="compositionally biased region" description="Basic and acidic residues" evidence="16">
    <location>
        <begin position="89"/>
        <end position="104"/>
    </location>
</feature>
<comment type="similarity">
    <text evidence="2">Belongs to the class-II aminoacyl-tRNA synthetase family.</text>
</comment>
<dbReference type="OrthoDB" id="5423599at2759"/>
<dbReference type="EC" id="3.4.19.12" evidence="15"/>
<evidence type="ECO:0000256" key="8">
    <source>
        <dbReference type="ARBA" id="ARBA00022801"/>
    </source>
</evidence>
<dbReference type="FunFam" id="3.30.930.10:FF:000002">
    <property type="entry name" value="Threonine--tRNA ligase"/>
    <property type="match status" value="1"/>
</dbReference>
<evidence type="ECO:0000259" key="18">
    <source>
        <dbReference type="PROSITE" id="PS50862"/>
    </source>
</evidence>
<dbReference type="InterPro" id="IPR033728">
    <property type="entry name" value="ThrRS_core"/>
</dbReference>
<keyword evidence="8 15" id="KW-0378">Hydrolase</keyword>
<sequence length="815" mass="90813">MKEPLLLPLSLTFLLALLHSISAFHLSSPLLSSARRARSQPPPSVLSSAAHQAAPVATTPASSTQQKQRQELNGDKSVALPPSPPPAVAHDDRPEHELSEAERRDHRRVGRQMDLFFVSEDAVGSIFWLPNGWTLYRTIKDYLSDKLRRAGYDEINTPQLMNKRLWVTSGHWEKFRENMFVVEGDRPLPPTDGSGHEPQHHGEPEVLAIKPMNCPAHVQVFKRGSKSYRELPYRLSEFGLVHRNEISGALTGLMRVRAFTQDDAHIFCTEDQVVTETRNFVELLLKVYRDLGFDDVKIKFSDRPDKRAGDDVVWDKAEESLRNAIEALGLEYEFNPGEGAFYGPKLEFVVQDALGRDWQCGTIQVDFVMPVRFDATYVDSDKNKMHPVMLHRAILGSFERFLGIMIENFGGHFPLWLAPVQVTVCPITNEVDEYAQEVAERLRAAGLRTNVDLRSEKISYKIRDLSKKKVSRLAIVGKRERDNGSIALRRFGSQDQEVMSLDDAVRQLVEEAKFDKWMRWSRAVAQGILRQTSASPTSAPQCRGQRGGVRRRSDLMDVCAICCEASAHHLMTDVSVPLRWPPIETDPTIFTSMAHALGLDPAYTLTELLDLDGSLYSPSDSPSPQQSCQGFIVCYEDSSLAVNYDECGSAADIADQQQQLTFIKQVDELDTACGFIALLHVIVNLQLDSSSPPVVEGSPLDKFLERVRPLDPHARGQALAHDESIRQQYTQAALRGQSHVPATENEVKHHYVGLVRVGGRLVVLDGVKERPMCVGEVGGEDATSMLAAMKGFVTTCMKGQVEAGMLSVLALSKSG</sequence>
<dbReference type="GO" id="GO:0004829">
    <property type="term" value="F:threonine-tRNA ligase activity"/>
    <property type="evidence" value="ECO:0007669"/>
    <property type="project" value="UniProtKB-EC"/>
</dbReference>
<dbReference type="PROSITE" id="PS50862">
    <property type="entry name" value="AA_TRNA_LIGASE_II"/>
    <property type="match status" value="1"/>
</dbReference>
<keyword evidence="11" id="KW-0067">ATP-binding</keyword>
<dbReference type="Gene3D" id="3.40.50.800">
    <property type="entry name" value="Anticodon-binding domain"/>
    <property type="match status" value="1"/>
</dbReference>
<dbReference type="InterPro" id="IPR004154">
    <property type="entry name" value="Anticodon-bd"/>
</dbReference>
<dbReference type="VEuPathDB" id="CryptoDB:Vbra_14881"/>
<feature type="domain" description="UCH catalytic" evidence="19">
    <location>
        <begin position="579"/>
        <end position="813"/>
    </location>
</feature>
<evidence type="ECO:0000256" key="5">
    <source>
        <dbReference type="ARBA" id="ARBA00022723"/>
    </source>
</evidence>
<keyword evidence="5" id="KW-0479">Metal-binding</keyword>
<accession>A0A0G4FBA4</accession>
<evidence type="ECO:0000256" key="15">
    <source>
        <dbReference type="PROSITE-ProRule" id="PRU01393"/>
    </source>
</evidence>
<dbReference type="AlphaFoldDB" id="A0A0G4FBA4"/>
<feature type="compositionally biased region" description="Low complexity" evidence="16">
    <location>
        <begin position="53"/>
        <end position="64"/>
    </location>
</feature>
<dbReference type="CDD" id="cd00860">
    <property type="entry name" value="ThrRS_anticodon"/>
    <property type="match status" value="1"/>
</dbReference>
<dbReference type="Gene3D" id="3.30.930.10">
    <property type="entry name" value="Bira Bifunctional Protein, Domain 2"/>
    <property type="match status" value="1"/>
</dbReference>
<keyword evidence="7 15" id="KW-0833">Ubl conjugation pathway</keyword>
<dbReference type="PANTHER" id="PTHR11451">
    <property type="entry name" value="THREONINE-TRNA LIGASE"/>
    <property type="match status" value="1"/>
</dbReference>
<dbReference type="Pfam" id="PF01088">
    <property type="entry name" value="Peptidase_C12"/>
    <property type="match status" value="1"/>
</dbReference>
<feature type="active site" description="Nucleophile" evidence="15">
    <location>
        <position position="673"/>
    </location>
</feature>
<evidence type="ECO:0000256" key="7">
    <source>
        <dbReference type="ARBA" id="ARBA00022786"/>
    </source>
</evidence>